<evidence type="ECO:0000313" key="2">
    <source>
        <dbReference type="Proteomes" id="UP000192906"/>
    </source>
</evidence>
<protein>
    <submittedName>
        <fullName evidence="1">Uncharacterized protein</fullName>
    </submittedName>
</protein>
<dbReference type="AlphaFoldDB" id="A0A1X7DX70"/>
<dbReference type="OrthoDB" id="5458729at2"/>
<dbReference type="EMBL" id="FWZU01000004">
    <property type="protein sequence ID" value="SMF23472.1"/>
    <property type="molecule type" value="Genomic_DNA"/>
</dbReference>
<sequence>MDVYGNCLDDPVNFHDRTGLAGKSEEKEEGTFSKIVSGLYEAATAIPKGLEKTADKSSEGIKKATIEGGKAASKAIVKGSHVAKETIEKAADEF</sequence>
<name>A0A1X7DX70_9BACT</name>
<gene>
    <name evidence="1" type="ORF">SAMN06295933_2326</name>
</gene>
<proteinExistence type="predicted"/>
<reference evidence="2" key="1">
    <citation type="submission" date="2017-04" db="EMBL/GenBank/DDBJ databases">
        <authorList>
            <person name="Varghese N."/>
            <person name="Submissions S."/>
        </authorList>
    </citation>
    <scope>NUCLEOTIDE SEQUENCE [LARGE SCALE GENOMIC DNA]</scope>
    <source>
        <strain evidence="2">K3S</strain>
    </source>
</reference>
<keyword evidence="2" id="KW-1185">Reference proteome</keyword>
<dbReference type="STRING" id="1519643.SAMN06295933_2326"/>
<organism evidence="1 2">
    <name type="scientific">Desulfovibrio gilichinskyi</name>
    <dbReference type="NCBI Taxonomy" id="1519643"/>
    <lineage>
        <taxon>Bacteria</taxon>
        <taxon>Pseudomonadati</taxon>
        <taxon>Thermodesulfobacteriota</taxon>
        <taxon>Desulfovibrionia</taxon>
        <taxon>Desulfovibrionales</taxon>
        <taxon>Desulfovibrionaceae</taxon>
        <taxon>Desulfovibrio</taxon>
    </lineage>
</organism>
<dbReference type="Proteomes" id="UP000192906">
    <property type="component" value="Unassembled WGS sequence"/>
</dbReference>
<accession>A0A1X7DX70</accession>
<evidence type="ECO:0000313" key="1">
    <source>
        <dbReference type="EMBL" id="SMF23472.1"/>
    </source>
</evidence>
<dbReference type="RefSeq" id="WP_085102386.1">
    <property type="nucleotide sequence ID" value="NZ_FWZU01000004.1"/>
</dbReference>